<dbReference type="OrthoDB" id="1884322at2"/>
<dbReference type="Proteomes" id="UP000321734">
    <property type="component" value="Unassembled WGS sequence"/>
</dbReference>
<comment type="caution">
    <text evidence="1">The sequence shown here is derived from an EMBL/GenBank/DDBJ whole genome shotgun (WGS) entry which is preliminary data.</text>
</comment>
<accession>A0A5C7AIN5</accession>
<proteinExistence type="predicted"/>
<dbReference type="EMBL" id="VORX01000003">
    <property type="protein sequence ID" value="TXE08616.1"/>
    <property type="molecule type" value="Genomic_DNA"/>
</dbReference>
<dbReference type="AlphaFoldDB" id="A0A5C7AIN5"/>
<name>A0A5C7AIN5_9FLAO</name>
<organism evidence="1 2">
    <name type="scientific">Gelidibacter salicanalis</name>
    <dbReference type="NCBI Taxonomy" id="291193"/>
    <lineage>
        <taxon>Bacteria</taxon>
        <taxon>Pseudomonadati</taxon>
        <taxon>Bacteroidota</taxon>
        <taxon>Flavobacteriia</taxon>
        <taxon>Flavobacteriales</taxon>
        <taxon>Flavobacteriaceae</taxon>
        <taxon>Gelidibacter</taxon>
    </lineage>
</organism>
<reference evidence="1 2" key="1">
    <citation type="submission" date="2019-08" db="EMBL/GenBank/DDBJ databases">
        <title>Genome sequence of Gelidibacter salicanalis IC162T.</title>
        <authorList>
            <person name="Bowman J.P."/>
        </authorList>
    </citation>
    <scope>NUCLEOTIDE SEQUENCE [LARGE SCALE GENOMIC DNA]</scope>
    <source>
        <strain evidence="1 2">IC162</strain>
    </source>
</reference>
<evidence type="ECO:0000313" key="1">
    <source>
        <dbReference type="EMBL" id="TXE08616.1"/>
    </source>
</evidence>
<dbReference type="RefSeq" id="WP_146892731.1">
    <property type="nucleotide sequence ID" value="NZ_VORX01000003.1"/>
</dbReference>
<protein>
    <submittedName>
        <fullName evidence="1">Uncharacterized protein</fullName>
    </submittedName>
</protein>
<sequence length="71" mass="8195">MKIHNKTGYAYGYLTDSAYIINKKTNQEFLITATIHVNKNKIYNDGMYEYDAVGIPFLAALGRQLIREYSK</sequence>
<keyword evidence="2" id="KW-1185">Reference proteome</keyword>
<gene>
    <name evidence="1" type="ORF">ES711_08950</name>
</gene>
<evidence type="ECO:0000313" key="2">
    <source>
        <dbReference type="Proteomes" id="UP000321734"/>
    </source>
</evidence>